<reference evidence="2" key="1">
    <citation type="journal article" date="2019" name="Int. J. Syst. Evol. Microbiol.">
        <title>The Global Catalogue of Microorganisms (GCM) 10K type strain sequencing project: providing services to taxonomists for standard genome sequencing and annotation.</title>
        <authorList>
            <consortium name="The Broad Institute Genomics Platform"/>
            <consortium name="The Broad Institute Genome Sequencing Center for Infectious Disease"/>
            <person name="Wu L."/>
            <person name="Ma J."/>
        </authorList>
    </citation>
    <scope>NUCLEOTIDE SEQUENCE [LARGE SCALE GENOMIC DNA]</scope>
    <source>
        <strain evidence="2">JCM 17106</strain>
    </source>
</reference>
<sequence length="225" mass="25848">MTIVRDTLRKVPVYSKQELFLYMLDQKAEQTLLIVTNAGLSYRGIVINMSEVKEEGIVLILQLLEPHNKNNILHISLCNIESVEFLENEHILTILSKGTYIQPKEYGESGKLQVKKALKHFKDIILKKSGVDVGIPEIDLPIDGKKLNRIIQLTQQLQEVFLSILQEKDAQESWKSSYQKLAFINDNQLDIVKNDITMEIHFPFINLAYPEIPTEEAKTKMMVVL</sequence>
<protein>
    <submittedName>
        <fullName evidence="1">Uncharacterized protein</fullName>
    </submittedName>
</protein>
<name>A0ABP6UL05_9FLAO</name>
<gene>
    <name evidence="1" type="ORF">GCM10022393_25130</name>
</gene>
<accession>A0ABP6UL05</accession>
<evidence type="ECO:0000313" key="2">
    <source>
        <dbReference type="Proteomes" id="UP001500459"/>
    </source>
</evidence>
<organism evidence="1 2">
    <name type="scientific">Aquimarina addita</name>
    <dbReference type="NCBI Taxonomy" id="870485"/>
    <lineage>
        <taxon>Bacteria</taxon>
        <taxon>Pseudomonadati</taxon>
        <taxon>Bacteroidota</taxon>
        <taxon>Flavobacteriia</taxon>
        <taxon>Flavobacteriales</taxon>
        <taxon>Flavobacteriaceae</taxon>
        <taxon>Aquimarina</taxon>
    </lineage>
</organism>
<comment type="caution">
    <text evidence="1">The sequence shown here is derived from an EMBL/GenBank/DDBJ whole genome shotgun (WGS) entry which is preliminary data.</text>
</comment>
<dbReference type="Proteomes" id="UP001500459">
    <property type="component" value="Unassembled WGS sequence"/>
</dbReference>
<evidence type="ECO:0000313" key="1">
    <source>
        <dbReference type="EMBL" id="GAA3510592.1"/>
    </source>
</evidence>
<dbReference type="RefSeq" id="WP_344927897.1">
    <property type="nucleotide sequence ID" value="NZ_BAABCW010000010.1"/>
</dbReference>
<keyword evidence="2" id="KW-1185">Reference proteome</keyword>
<proteinExistence type="predicted"/>
<dbReference type="EMBL" id="BAABCW010000010">
    <property type="protein sequence ID" value="GAA3510592.1"/>
    <property type="molecule type" value="Genomic_DNA"/>
</dbReference>